<sequence length="609" mass="62663">MSTAPRAAAYPGGLAELDFVEAYARSALKKPEAAADAALSRLVFAEAGDRAILAGLIAQELAEACRRLVAVYRALADRTHPVARRLLEPLPGAAEWKQFVQDVAVLSPEQVIRHLSIGDDALEWARLLRGRPDLADLTGLVAAAETGNPMLLIPDLARRKVAETIWFAGVSADGEPLASSFGADEASATTLADLTADLAGVARGFLLSYVAGRRTAGRPLLSMSAWRPGPRNAITDIPGIRVGHYTDRRAATGCTVILCPGAHAAAVDARGGAPGTRETDVLGLANLVRTCHAVLFAGGSAFGLAAADGVMRWCAEHDIGVPTAKRKVPIVSAAVIYDLALGDPLAFPGPQEGYLAAVRARRGAVAEGSVGAGTGATVAKLLGPGAPSRAASAPPASPPPAASWSAPSPSSTPSAASATRPPANAAPARAATNPAKSSPSPPPSSAALPPWTPSSLPRPPAPPRPRATSRTPRSSASPRTPASNRTNSSGSPSTPTTGSPAASSPPTPAATATSRSRFPPATFPPGRTTSSSSARSLPRPSKPPSSAPSTSRAARRPSPPPPSGGPPPPADARKPRAPYPYLRAHRRPPHPPRRDLRQHRRPLLRPLRD</sequence>
<protein>
    <submittedName>
        <fullName evidence="3">P1 family peptidase</fullName>
    </submittedName>
</protein>
<accession>A0ABY7MC18</accession>
<dbReference type="SUPFAM" id="SSF56266">
    <property type="entry name" value="DmpA/ArgJ-like"/>
    <property type="match status" value="1"/>
</dbReference>
<evidence type="ECO:0000256" key="1">
    <source>
        <dbReference type="ARBA" id="ARBA00007068"/>
    </source>
</evidence>
<name>A0ABY7MC18_9CHLR</name>
<feature type="compositionally biased region" description="Low complexity" evidence="2">
    <location>
        <begin position="466"/>
        <end position="502"/>
    </location>
</feature>
<reference evidence="3 4" key="1">
    <citation type="journal article" date="2023" name="ISME J.">
        <title>Thermophilic Dehalococcoidia with unusual traits shed light on an unexpected past.</title>
        <authorList>
            <person name="Palmer M."/>
            <person name="Covington J.K."/>
            <person name="Zhou E.M."/>
            <person name="Thomas S.C."/>
            <person name="Habib N."/>
            <person name="Seymour C.O."/>
            <person name="Lai D."/>
            <person name="Johnston J."/>
            <person name="Hashimi A."/>
            <person name="Jiao J.Y."/>
            <person name="Muok A.R."/>
            <person name="Liu L."/>
            <person name="Xian W.D."/>
            <person name="Zhi X.Y."/>
            <person name="Li M.M."/>
            <person name="Silva L.P."/>
            <person name="Bowen B.P."/>
            <person name="Louie K."/>
            <person name="Briegel A."/>
            <person name="Pett-Ridge J."/>
            <person name="Weber P.K."/>
            <person name="Tocheva E.I."/>
            <person name="Woyke T."/>
            <person name="Northen T.R."/>
            <person name="Mayali X."/>
            <person name="Li W.J."/>
            <person name="Hedlund B.P."/>
        </authorList>
    </citation>
    <scope>NUCLEOTIDE SEQUENCE [LARGE SCALE GENOMIC DNA]</scope>
    <source>
        <strain evidence="3 4">YIM 72310</strain>
    </source>
</reference>
<feature type="compositionally biased region" description="Low complexity" evidence="2">
    <location>
        <begin position="524"/>
        <end position="539"/>
    </location>
</feature>
<gene>
    <name evidence="3" type="ORF">O0235_07830</name>
</gene>
<feature type="compositionally biased region" description="Pro residues" evidence="2">
    <location>
        <begin position="557"/>
        <end position="570"/>
    </location>
</feature>
<evidence type="ECO:0000313" key="4">
    <source>
        <dbReference type="Proteomes" id="UP001212803"/>
    </source>
</evidence>
<dbReference type="Proteomes" id="UP001212803">
    <property type="component" value="Chromosome"/>
</dbReference>
<feature type="region of interest" description="Disordered" evidence="2">
    <location>
        <begin position="386"/>
        <end position="609"/>
    </location>
</feature>
<dbReference type="PANTHER" id="PTHR36512:SF3">
    <property type="entry name" value="BLR5678 PROTEIN"/>
    <property type="match status" value="1"/>
</dbReference>
<feature type="compositionally biased region" description="Low complexity" evidence="2">
    <location>
        <begin position="402"/>
        <end position="438"/>
    </location>
</feature>
<evidence type="ECO:0000256" key="2">
    <source>
        <dbReference type="SAM" id="MobiDB-lite"/>
    </source>
</evidence>
<dbReference type="CDD" id="cd02252">
    <property type="entry name" value="nylC_like"/>
    <property type="match status" value="1"/>
</dbReference>
<dbReference type="PANTHER" id="PTHR36512">
    <property type="entry name" value="D-AMINOPEPTIDASE"/>
    <property type="match status" value="1"/>
</dbReference>
<dbReference type="InterPro" id="IPR005321">
    <property type="entry name" value="Peptidase_S58_DmpA"/>
</dbReference>
<dbReference type="InterPro" id="IPR016117">
    <property type="entry name" value="ArgJ-like_dom_sf"/>
</dbReference>
<evidence type="ECO:0000313" key="3">
    <source>
        <dbReference type="EMBL" id="WBL37474.1"/>
    </source>
</evidence>
<keyword evidence="4" id="KW-1185">Reference proteome</keyword>
<dbReference type="Pfam" id="PF03576">
    <property type="entry name" value="Peptidase_S58"/>
    <property type="match status" value="1"/>
</dbReference>
<dbReference type="EMBL" id="CP115149">
    <property type="protein sequence ID" value="WBL37474.1"/>
    <property type="molecule type" value="Genomic_DNA"/>
</dbReference>
<comment type="similarity">
    <text evidence="1">Belongs to the peptidase S58 family.</text>
</comment>
<proteinExistence type="inferred from homology"/>
<dbReference type="Gene3D" id="3.60.70.12">
    <property type="entry name" value="L-amino peptidase D-ALA esterase/amidase"/>
    <property type="match status" value="1"/>
</dbReference>
<organism evidence="3 4">
    <name type="scientific">Tepidiforma flava</name>
    <dbReference type="NCBI Taxonomy" id="3004094"/>
    <lineage>
        <taxon>Bacteria</taxon>
        <taxon>Bacillati</taxon>
        <taxon>Chloroflexota</taxon>
        <taxon>Tepidiformia</taxon>
        <taxon>Tepidiformales</taxon>
        <taxon>Tepidiformaceae</taxon>
        <taxon>Tepidiforma</taxon>
    </lineage>
</organism>
<feature type="compositionally biased region" description="Basic residues" evidence="2">
    <location>
        <begin position="583"/>
        <end position="603"/>
    </location>
</feature>
<feature type="compositionally biased region" description="Pro residues" evidence="2">
    <location>
        <begin position="439"/>
        <end position="465"/>
    </location>
</feature>